<dbReference type="OrthoDB" id="2015187at2"/>
<organism evidence="2 3">
    <name type="scientific">Petrocella atlantisensis</name>
    <dbReference type="NCBI Taxonomy" id="2173034"/>
    <lineage>
        <taxon>Bacteria</taxon>
        <taxon>Bacillati</taxon>
        <taxon>Bacillota</taxon>
        <taxon>Clostridia</taxon>
        <taxon>Lachnospirales</taxon>
        <taxon>Vallitaleaceae</taxon>
        <taxon>Petrocella</taxon>
    </lineage>
</organism>
<dbReference type="PANTHER" id="PTHR30469:SF20">
    <property type="entry name" value="EFFLUX RND TRANSPORTER PERIPLASMIC ADAPTOR SUBUNIT"/>
    <property type="match status" value="1"/>
</dbReference>
<keyword evidence="1" id="KW-1133">Transmembrane helix</keyword>
<reference evidence="2 3" key="1">
    <citation type="submission" date="2018-09" db="EMBL/GenBank/DDBJ databases">
        <authorList>
            <person name="Postec A."/>
        </authorList>
    </citation>
    <scope>NUCLEOTIDE SEQUENCE [LARGE SCALE GENOMIC DNA]</scope>
    <source>
        <strain evidence="2">70B-A</strain>
    </source>
</reference>
<dbReference type="PANTHER" id="PTHR30469">
    <property type="entry name" value="MULTIDRUG RESISTANCE PROTEIN MDTA"/>
    <property type="match status" value="1"/>
</dbReference>
<dbReference type="KEGG" id="cbar:PATL70BA_2255"/>
<name>A0A3P7PWR8_9FIRM</name>
<dbReference type="Proteomes" id="UP000279029">
    <property type="component" value="Chromosome"/>
</dbReference>
<keyword evidence="1" id="KW-0812">Transmembrane</keyword>
<feature type="transmembrane region" description="Helical" evidence="1">
    <location>
        <begin position="6"/>
        <end position="25"/>
    </location>
</feature>
<evidence type="ECO:0000313" key="3">
    <source>
        <dbReference type="Proteomes" id="UP000279029"/>
    </source>
</evidence>
<dbReference type="EMBL" id="LR130778">
    <property type="protein sequence ID" value="VDN48147.1"/>
    <property type="molecule type" value="Genomic_DNA"/>
</dbReference>
<sequence length="415" mass="46338">MKWKKITKVLIVFAVIASIIGIIVVQRNQTKLKKMVEETESIIPVSVMPIEITKYDEVLSYIGAVQTDSVQSLSFKSPGKIKTIDVKEGDVVEAGEQLVTLDTVDMTYELDGARQAMEAAYAQYQLAQKGATSQEVESARLALGKAKEAYDFKLNTSNEMKQLYDEGIVSKKEYDLVVLEASLAQKDYERANQAYMTVMEGSDPSLLDLYYSNYEQARTLYEHKESLIRDASLMAPISGTIISLPYEVNTMVPAGQPVVYIRKDGAVVALGVTQQDYAKITVGDNVRILRDEKRINGLVSRKSNIPDISTHLYQLEVSVDHQDFLMGEIVECEIVVGQKEGILIPIEAVIVDGETYVYVQVDHEARRKNITIEEILDDRIIVTGLNIGDLLILENIKKIDEGTVISVIDEVKEDD</sequence>
<protein>
    <submittedName>
        <fullName evidence="2">Uncharacterized protein</fullName>
    </submittedName>
</protein>
<dbReference type="Gene3D" id="2.40.30.170">
    <property type="match status" value="1"/>
</dbReference>
<keyword evidence="1" id="KW-0472">Membrane</keyword>
<dbReference type="InterPro" id="IPR011053">
    <property type="entry name" value="Single_hybrid_motif"/>
</dbReference>
<evidence type="ECO:0000256" key="1">
    <source>
        <dbReference type="SAM" id="Phobius"/>
    </source>
</evidence>
<dbReference type="Gene3D" id="2.40.50.100">
    <property type="match status" value="1"/>
</dbReference>
<accession>A0A3P7PWR8</accession>
<evidence type="ECO:0000313" key="2">
    <source>
        <dbReference type="EMBL" id="VDN48147.1"/>
    </source>
</evidence>
<dbReference type="SUPFAM" id="SSF51230">
    <property type="entry name" value="Single hybrid motif"/>
    <property type="match status" value="1"/>
</dbReference>
<dbReference type="GO" id="GO:1990281">
    <property type="term" value="C:efflux pump complex"/>
    <property type="evidence" value="ECO:0007669"/>
    <property type="project" value="TreeGrafter"/>
</dbReference>
<keyword evidence="3" id="KW-1185">Reference proteome</keyword>
<gene>
    <name evidence="2" type="ORF">PATL70BA_2255</name>
</gene>
<dbReference type="GO" id="GO:0015562">
    <property type="term" value="F:efflux transmembrane transporter activity"/>
    <property type="evidence" value="ECO:0007669"/>
    <property type="project" value="TreeGrafter"/>
</dbReference>
<dbReference type="Gene3D" id="1.10.287.470">
    <property type="entry name" value="Helix hairpin bin"/>
    <property type="match status" value="1"/>
</dbReference>
<dbReference type="RefSeq" id="WP_125137328.1">
    <property type="nucleotide sequence ID" value="NZ_LR130778.1"/>
</dbReference>
<dbReference type="AlphaFoldDB" id="A0A3P7PWR8"/>
<proteinExistence type="predicted"/>
<dbReference type="Gene3D" id="2.40.420.20">
    <property type="match status" value="1"/>
</dbReference>